<dbReference type="GO" id="GO:0015074">
    <property type="term" value="P:DNA integration"/>
    <property type="evidence" value="ECO:0007669"/>
    <property type="project" value="InterPro"/>
</dbReference>
<protein>
    <recommendedName>
        <fullName evidence="1">Integrase catalytic domain-containing protein</fullName>
    </recommendedName>
</protein>
<comment type="caution">
    <text evidence="2">The sequence shown here is derived from an EMBL/GenBank/DDBJ whole genome shotgun (WGS) entry which is preliminary data.</text>
</comment>
<organism evidence="2 3">
    <name type="scientific">Photinus pyralis</name>
    <name type="common">Common eastern firefly</name>
    <name type="synonym">Lampyris pyralis</name>
    <dbReference type="NCBI Taxonomy" id="7054"/>
    <lineage>
        <taxon>Eukaryota</taxon>
        <taxon>Metazoa</taxon>
        <taxon>Ecdysozoa</taxon>
        <taxon>Arthropoda</taxon>
        <taxon>Hexapoda</taxon>
        <taxon>Insecta</taxon>
        <taxon>Pterygota</taxon>
        <taxon>Neoptera</taxon>
        <taxon>Endopterygota</taxon>
        <taxon>Coleoptera</taxon>
        <taxon>Polyphaga</taxon>
        <taxon>Elateriformia</taxon>
        <taxon>Elateroidea</taxon>
        <taxon>Lampyridae</taxon>
        <taxon>Lampyrinae</taxon>
        <taxon>Photinus</taxon>
    </lineage>
</organism>
<dbReference type="AlphaFoldDB" id="A0A5N4A3P0"/>
<dbReference type="EMBL" id="VVIM01000011">
    <property type="protein sequence ID" value="KAB0791943.1"/>
    <property type="molecule type" value="Genomic_DNA"/>
</dbReference>
<dbReference type="InterPro" id="IPR001584">
    <property type="entry name" value="Integrase_cat-core"/>
</dbReference>
<feature type="non-terminal residue" evidence="2">
    <location>
        <position position="1"/>
    </location>
</feature>
<dbReference type="PANTHER" id="PTHR37984">
    <property type="entry name" value="PROTEIN CBG26694"/>
    <property type="match status" value="1"/>
</dbReference>
<accession>A0A5N4A3P0</accession>
<feature type="domain" description="Integrase catalytic" evidence="1">
    <location>
        <begin position="1"/>
        <end position="111"/>
    </location>
</feature>
<reference evidence="2 3" key="1">
    <citation type="journal article" date="2018" name="Elife">
        <title>Firefly genomes illuminate parallel origins of bioluminescence in beetles.</title>
        <authorList>
            <person name="Fallon T.R."/>
            <person name="Lower S.E."/>
            <person name="Chang C.H."/>
            <person name="Bessho-Uehara M."/>
            <person name="Martin G.J."/>
            <person name="Bewick A.J."/>
            <person name="Behringer M."/>
            <person name="Debat H.J."/>
            <person name="Wong I."/>
            <person name="Day J.C."/>
            <person name="Suvorov A."/>
            <person name="Silva C.J."/>
            <person name="Stanger-Hall K.F."/>
            <person name="Hall D.W."/>
            <person name="Schmitz R.J."/>
            <person name="Nelson D.R."/>
            <person name="Lewis S.M."/>
            <person name="Shigenobu S."/>
            <person name="Bybee S.M."/>
            <person name="Larracuente A.M."/>
            <person name="Oba Y."/>
            <person name="Weng J.K."/>
        </authorList>
    </citation>
    <scope>NUCLEOTIDE SEQUENCE [LARGE SCALE GENOMIC DNA]</scope>
    <source>
        <strain evidence="2">1611_PpyrPB1</strain>
        <tissue evidence="2">Whole body</tissue>
    </source>
</reference>
<dbReference type="InParanoid" id="A0A5N4A3P0"/>
<dbReference type="InterPro" id="IPR012337">
    <property type="entry name" value="RNaseH-like_sf"/>
</dbReference>
<dbReference type="GO" id="GO:0003676">
    <property type="term" value="F:nucleic acid binding"/>
    <property type="evidence" value="ECO:0007669"/>
    <property type="project" value="InterPro"/>
</dbReference>
<dbReference type="Proteomes" id="UP000327044">
    <property type="component" value="Unassembled WGS sequence"/>
</dbReference>
<dbReference type="PANTHER" id="PTHR37984:SF7">
    <property type="entry name" value="INTEGRASE CATALYTIC DOMAIN-CONTAINING PROTEIN"/>
    <property type="match status" value="1"/>
</dbReference>
<dbReference type="PROSITE" id="PS50994">
    <property type="entry name" value="INTEGRASE"/>
    <property type="match status" value="1"/>
</dbReference>
<evidence type="ECO:0000259" key="1">
    <source>
        <dbReference type="PROSITE" id="PS50994"/>
    </source>
</evidence>
<dbReference type="Gene3D" id="3.30.420.10">
    <property type="entry name" value="Ribonuclease H-like superfamily/Ribonuclease H"/>
    <property type="match status" value="1"/>
</dbReference>
<evidence type="ECO:0000313" key="2">
    <source>
        <dbReference type="EMBL" id="KAB0791943.1"/>
    </source>
</evidence>
<dbReference type="InterPro" id="IPR036397">
    <property type="entry name" value="RNaseH_sf"/>
</dbReference>
<evidence type="ECO:0000313" key="3">
    <source>
        <dbReference type="Proteomes" id="UP000327044"/>
    </source>
</evidence>
<keyword evidence="3" id="KW-1185">Reference proteome</keyword>
<proteinExistence type="predicted"/>
<sequence length="237" mass="27311">NIFAINGLPEEVFSDNGPPFNSWDFIEFANRYDIKLTTSSPRYPRSNGMVERTVQTVKSLLTKCLLEKEDPFAAILNYNVTAKQNLPSPSELLMGRRLRTSLPVSCKLLEPKFPIRGSKDQLKLLQERQKAYYDVSTKKLYELEPQQDVFVQEGIRNWKPGVVMKKSGPNDYIVRIGEADYRRNRQQINPRRMSEETLKCEPEVKVGTTSSETNPIVTSDYYTRSGRLVKIPDRLIM</sequence>
<dbReference type="SUPFAM" id="SSF53098">
    <property type="entry name" value="Ribonuclease H-like"/>
    <property type="match status" value="1"/>
</dbReference>
<gene>
    <name evidence="2" type="ORF">PPYR_03743</name>
</gene>
<name>A0A5N4A3P0_PHOPY</name>
<dbReference type="InterPro" id="IPR050951">
    <property type="entry name" value="Retrovirus_Pol_polyprotein"/>
</dbReference>